<dbReference type="InterPro" id="IPR015946">
    <property type="entry name" value="KH_dom-like_a/b"/>
</dbReference>
<dbReference type="HAMAP" id="MF_00003">
    <property type="entry name" value="RbfA"/>
    <property type="match status" value="1"/>
</dbReference>
<comment type="subcellular location">
    <subcellularLocation>
        <location evidence="2">Cytoplasm</location>
    </subcellularLocation>
</comment>
<comment type="function">
    <text evidence="2">One of several proteins that assist in the late maturation steps of the functional core of the 30S ribosomal subunit. Associates with free 30S ribosomal subunits (but not with 30S subunits that are part of 70S ribosomes or polysomes). Required for efficient processing of 16S rRNA. May interact with the 5'-terminal helix region of 16S rRNA.</text>
</comment>
<gene>
    <name evidence="2" type="primary">rbfA</name>
    <name evidence="3" type="ORF">RHOFW104T7_13220</name>
</gene>
<keyword evidence="2" id="KW-0963">Cytoplasm</keyword>
<name>A0A154QHB9_9GAMM</name>
<proteinExistence type="inferred from homology"/>
<reference evidence="3 4" key="1">
    <citation type="journal article" date="2016" name="MBio">
        <title>Lateral Gene Transfer in a Heavy Metal-Contaminated-Groundwater Microbial Community.</title>
        <authorList>
            <person name="Hemme C.L."/>
            <person name="Green S.J."/>
            <person name="Rishishwar L."/>
            <person name="Prakash O."/>
            <person name="Pettenato A."/>
            <person name="Chakraborty R."/>
            <person name="Deutschbauer A.M."/>
            <person name="Van Nostrand J.D."/>
            <person name="Wu L."/>
            <person name="He Z."/>
            <person name="Jordan I.K."/>
            <person name="Hazen T.C."/>
            <person name="Arkin A.P."/>
            <person name="Kostka J.E."/>
            <person name="Zhou J."/>
        </authorList>
    </citation>
    <scope>NUCLEOTIDE SEQUENCE [LARGE SCALE GENOMIC DNA]</scope>
    <source>
        <strain evidence="3 4">FW104-T7</strain>
    </source>
</reference>
<comment type="subunit">
    <text evidence="2">Monomer. Binds 30S ribosomal subunits, but not 50S ribosomal subunits or 70S ribosomes.</text>
</comment>
<dbReference type="GO" id="GO:0043024">
    <property type="term" value="F:ribosomal small subunit binding"/>
    <property type="evidence" value="ECO:0007669"/>
    <property type="project" value="TreeGrafter"/>
</dbReference>
<dbReference type="GO" id="GO:0005829">
    <property type="term" value="C:cytosol"/>
    <property type="evidence" value="ECO:0007669"/>
    <property type="project" value="TreeGrafter"/>
</dbReference>
<evidence type="ECO:0000313" key="4">
    <source>
        <dbReference type="Proteomes" id="UP000076131"/>
    </source>
</evidence>
<protein>
    <recommendedName>
        <fullName evidence="2">Ribosome-binding factor A</fullName>
    </recommendedName>
</protein>
<sequence length="127" mass="14451">MPSRDFKRTDRIGAELRRELGLLVHAAVRDHGLPSTSVSDVEITRDLDWATVWVTTMLPEQGLPAVKALNEMSHEIRHALAHSGMRMRRVPELKFKYDDSVDKGERIESLLRQQVRDLAPPDGGERD</sequence>
<evidence type="ECO:0000256" key="1">
    <source>
        <dbReference type="ARBA" id="ARBA00022517"/>
    </source>
</evidence>
<organism evidence="3 4">
    <name type="scientific">Rhodanobacter thiooxydans</name>
    <dbReference type="NCBI Taxonomy" id="416169"/>
    <lineage>
        <taxon>Bacteria</taxon>
        <taxon>Pseudomonadati</taxon>
        <taxon>Pseudomonadota</taxon>
        <taxon>Gammaproteobacteria</taxon>
        <taxon>Lysobacterales</taxon>
        <taxon>Rhodanobacteraceae</taxon>
        <taxon>Rhodanobacter</taxon>
    </lineage>
</organism>
<dbReference type="Proteomes" id="UP000076131">
    <property type="component" value="Unassembled WGS sequence"/>
</dbReference>
<dbReference type="NCBIfam" id="TIGR00082">
    <property type="entry name" value="rbfA"/>
    <property type="match status" value="1"/>
</dbReference>
<accession>A0A154QHB9</accession>
<comment type="similarity">
    <text evidence="2">Belongs to the RbfA family.</text>
</comment>
<dbReference type="InterPro" id="IPR000238">
    <property type="entry name" value="RbfA"/>
</dbReference>
<evidence type="ECO:0000313" key="3">
    <source>
        <dbReference type="EMBL" id="KZC23557.1"/>
    </source>
</evidence>
<dbReference type="Gene3D" id="3.30.300.20">
    <property type="match status" value="1"/>
</dbReference>
<dbReference type="SUPFAM" id="SSF89919">
    <property type="entry name" value="Ribosome-binding factor A, RbfA"/>
    <property type="match status" value="1"/>
</dbReference>
<dbReference type="InterPro" id="IPR020053">
    <property type="entry name" value="Ribosome-bd_factorA_CS"/>
</dbReference>
<dbReference type="AlphaFoldDB" id="A0A154QHB9"/>
<keyword evidence="4" id="KW-1185">Reference proteome</keyword>
<dbReference type="PANTHER" id="PTHR33515:SF1">
    <property type="entry name" value="RIBOSOME-BINDING FACTOR A, CHLOROPLASTIC-RELATED"/>
    <property type="match status" value="1"/>
</dbReference>
<dbReference type="EMBL" id="LVJS01000043">
    <property type="protein sequence ID" value="KZC23557.1"/>
    <property type="molecule type" value="Genomic_DNA"/>
</dbReference>
<dbReference type="GO" id="GO:0030490">
    <property type="term" value="P:maturation of SSU-rRNA"/>
    <property type="evidence" value="ECO:0007669"/>
    <property type="project" value="UniProtKB-UniRule"/>
</dbReference>
<dbReference type="PANTHER" id="PTHR33515">
    <property type="entry name" value="RIBOSOME-BINDING FACTOR A, CHLOROPLASTIC-RELATED"/>
    <property type="match status" value="1"/>
</dbReference>
<dbReference type="STRING" id="416169.RHOFW104T7_13220"/>
<dbReference type="PROSITE" id="PS01319">
    <property type="entry name" value="RBFA"/>
    <property type="match status" value="1"/>
</dbReference>
<dbReference type="InterPro" id="IPR023799">
    <property type="entry name" value="RbfA_dom_sf"/>
</dbReference>
<evidence type="ECO:0000256" key="2">
    <source>
        <dbReference type="HAMAP-Rule" id="MF_00003"/>
    </source>
</evidence>
<keyword evidence="1 2" id="KW-0690">Ribosome biogenesis</keyword>
<dbReference type="Pfam" id="PF02033">
    <property type="entry name" value="RBFA"/>
    <property type="match status" value="1"/>
</dbReference>
<dbReference type="RefSeq" id="WP_008435595.1">
    <property type="nucleotide sequence ID" value="NZ_LVJS01000043.1"/>
</dbReference>
<comment type="caution">
    <text evidence="3">The sequence shown here is derived from an EMBL/GenBank/DDBJ whole genome shotgun (WGS) entry which is preliminary data.</text>
</comment>
<dbReference type="eggNOG" id="COG0858">
    <property type="taxonomic scope" value="Bacteria"/>
</dbReference>